<organism evidence="1 2">
    <name type="scientific">Anaerospora hongkongensis</name>
    <dbReference type="NCBI Taxonomy" id="244830"/>
    <lineage>
        <taxon>Bacteria</taxon>
        <taxon>Bacillati</taxon>
        <taxon>Bacillota</taxon>
        <taxon>Negativicutes</taxon>
        <taxon>Selenomonadales</taxon>
        <taxon>Sporomusaceae</taxon>
        <taxon>Anaerospora</taxon>
    </lineage>
</organism>
<name>A0A4R1QBY3_9FIRM</name>
<keyword evidence="2" id="KW-1185">Reference proteome</keyword>
<sequence>MLQKAMNVELDYVSGKLKVVDGLVPIIKLPANADTLFYNYKDNYFLTNCGRSLYRLNGNLTPKTVPVLTGSLNSIKRPSYAVYGSYTAVVSGSRVQYIDYENNFKEATASPIADMCYVRSGRLGICNTGSDIINWCGTGDIENWNFKTDNEQDAWYAEIGYQDGGGIVAVKELFGNIVVVKRSGKTFRLTGDYYWQAYDGPSGVYTVGQNGVIFAGNGLYYVGKDGFSAIAFNSGEYGTLRSSEVGAAVNQLLLQGVSQNAKLWDVQPKKQIWIRADEMGTTYLFHYFSGAFTVRKFSVPISDVCLVGNTVYVLAGDTIYRMDENADTEVDGNLIQVDVEGKLYTTLDEFLIKRIAASIDARGDVDAKVLIGDLELPIRYASYSPYVADCNEYLADAEYPLWTLTRLTPEAKRQTYRIKEFSIKITSTKGAFSLNNIKLELVEV</sequence>
<proteinExistence type="predicted"/>
<evidence type="ECO:0008006" key="3">
    <source>
        <dbReference type="Google" id="ProtNLM"/>
    </source>
</evidence>
<comment type="caution">
    <text evidence="1">The sequence shown here is derived from an EMBL/GenBank/DDBJ whole genome shotgun (WGS) entry which is preliminary data.</text>
</comment>
<gene>
    <name evidence="1" type="ORF">EV210_101149</name>
</gene>
<accession>A0A4R1QBY3</accession>
<dbReference type="AlphaFoldDB" id="A0A4R1QBY3"/>
<evidence type="ECO:0000313" key="2">
    <source>
        <dbReference type="Proteomes" id="UP000295063"/>
    </source>
</evidence>
<reference evidence="1 2" key="1">
    <citation type="submission" date="2019-03" db="EMBL/GenBank/DDBJ databases">
        <title>Genomic Encyclopedia of Type Strains, Phase IV (KMG-IV): sequencing the most valuable type-strain genomes for metagenomic binning, comparative biology and taxonomic classification.</title>
        <authorList>
            <person name="Goeker M."/>
        </authorList>
    </citation>
    <scope>NUCLEOTIDE SEQUENCE [LARGE SCALE GENOMIC DNA]</scope>
    <source>
        <strain evidence="1 2">DSM 15969</strain>
    </source>
</reference>
<protein>
    <recommendedName>
        <fullName evidence="3">WG repeat protein</fullName>
    </recommendedName>
</protein>
<dbReference type="Proteomes" id="UP000295063">
    <property type="component" value="Unassembled WGS sequence"/>
</dbReference>
<evidence type="ECO:0000313" key="1">
    <source>
        <dbReference type="EMBL" id="TCL39951.1"/>
    </source>
</evidence>
<dbReference type="EMBL" id="SLUI01000001">
    <property type="protein sequence ID" value="TCL39951.1"/>
    <property type="molecule type" value="Genomic_DNA"/>
</dbReference>